<comment type="similarity">
    <text evidence="5">Belongs to the KdsB family.</text>
</comment>
<keyword evidence="3 5" id="KW-0548">Nucleotidyltransferase</keyword>
<comment type="pathway">
    <text evidence="5">Nucleotide-sugar biosynthesis; CMP-3-deoxy-D-manno-octulosonate biosynthesis; CMP-3-deoxy-D-manno-octulosonate from 3-deoxy-D-manno-octulosonate and CTP: step 1/1.</text>
</comment>
<dbReference type="NCBIfam" id="NF009905">
    <property type="entry name" value="PRK13368.1"/>
    <property type="match status" value="1"/>
</dbReference>
<dbReference type="PANTHER" id="PTHR42866:SF2">
    <property type="entry name" value="3-DEOXY-MANNO-OCTULOSONATE CYTIDYLYLTRANSFERASE, MITOCHONDRIAL"/>
    <property type="match status" value="1"/>
</dbReference>
<dbReference type="OrthoDB" id="9815559at2"/>
<keyword evidence="2 5" id="KW-0808">Transferase</keyword>
<dbReference type="CDD" id="cd02517">
    <property type="entry name" value="CMP-KDO-Synthetase"/>
    <property type="match status" value="1"/>
</dbReference>
<comment type="function">
    <text evidence="5">Activates KDO (a required 8-carbon sugar) for incorporation into bacterial lipopolysaccharide in Gram-negative bacteria.</text>
</comment>
<dbReference type="NCBIfam" id="TIGR00466">
    <property type="entry name" value="kdsB"/>
    <property type="match status" value="1"/>
</dbReference>
<proteinExistence type="inferred from homology"/>
<accession>A0A134B0T6</accession>
<reference evidence="7" key="1">
    <citation type="submission" date="2016-01" db="EMBL/GenBank/DDBJ databases">
        <authorList>
            <person name="Mitreva M."/>
            <person name="Pepin K.H."/>
            <person name="Mihindukulasuriya K.A."/>
            <person name="Fulton R."/>
            <person name="Fronick C."/>
            <person name="O'Laughlin M."/>
            <person name="Miner T."/>
            <person name="Herter B."/>
            <person name="Rosa B.A."/>
            <person name="Cordes M."/>
            <person name="Tomlinson C."/>
            <person name="Wollam A."/>
            <person name="Palsikar V.B."/>
            <person name="Mardis E.R."/>
            <person name="Wilson R.K."/>
        </authorList>
    </citation>
    <scope>NUCLEOTIDE SEQUENCE [LARGE SCALE GENOMIC DNA]</scope>
    <source>
        <strain evidence="7">KA00683</strain>
    </source>
</reference>
<dbReference type="PATRIC" id="fig|322095.3.peg.1936"/>
<dbReference type="Proteomes" id="UP000070224">
    <property type="component" value="Unassembled WGS sequence"/>
</dbReference>
<dbReference type="InterPro" id="IPR004528">
    <property type="entry name" value="KdsB"/>
</dbReference>
<dbReference type="Pfam" id="PF02348">
    <property type="entry name" value="CTP_transf_3"/>
    <property type="match status" value="1"/>
</dbReference>
<comment type="catalytic activity">
    <reaction evidence="5">
        <text>3-deoxy-alpha-D-manno-oct-2-ulosonate + CTP = CMP-3-deoxy-beta-D-manno-octulosonate + diphosphate</text>
        <dbReference type="Rhea" id="RHEA:23448"/>
        <dbReference type="ChEBI" id="CHEBI:33019"/>
        <dbReference type="ChEBI" id="CHEBI:37563"/>
        <dbReference type="ChEBI" id="CHEBI:85986"/>
        <dbReference type="ChEBI" id="CHEBI:85987"/>
        <dbReference type="EC" id="2.7.7.38"/>
    </reaction>
</comment>
<dbReference type="GO" id="GO:0016020">
    <property type="term" value="C:membrane"/>
    <property type="evidence" value="ECO:0007669"/>
    <property type="project" value="UniProtKB-SubCell"/>
</dbReference>
<evidence type="ECO:0000256" key="1">
    <source>
        <dbReference type="ARBA" id="ARBA00004370"/>
    </source>
</evidence>
<evidence type="ECO:0000256" key="4">
    <source>
        <dbReference type="ARBA" id="ARBA00022985"/>
    </source>
</evidence>
<dbReference type="PANTHER" id="PTHR42866">
    <property type="entry name" value="3-DEOXY-MANNO-OCTULOSONATE CYTIDYLYLTRANSFERASE"/>
    <property type="match status" value="1"/>
</dbReference>
<dbReference type="UniPathway" id="UPA00358">
    <property type="reaction ID" value="UER00476"/>
</dbReference>
<dbReference type="InterPro" id="IPR029044">
    <property type="entry name" value="Nucleotide-diphossugar_trans"/>
</dbReference>
<organism evidence="6 7">
    <name type="scientific">Porphyromonas somerae</name>
    <dbReference type="NCBI Taxonomy" id="322095"/>
    <lineage>
        <taxon>Bacteria</taxon>
        <taxon>Pseudomonadati</taxon>
        <taxon>Bacteroidota</taxon>
        <taxon>Bacteroidia</taxon>
        <taxon>Bacteroidales</taxon>
        <taxon>Porphyromonadaceae</taxon>
        <taxon>Porphyromonas</taxon>
    </lineage>
</organism>
<evidence type="ECO:0000256" key="3">
    <source>
        <dbReference type="ARBA" id="ARBA00022695"/>
    </source>
</evidence>
<dbReference type="InterPro" id="IPR003329">
    <property type="entry name" value="Cytidylyl_trans"/>
</dbReference>
<sequence length="244" mass="27240">MRILTIIPARYASTRFPGKPLVDIGGKPMIIRVVERALAVCSDVVVATDDERIFSTVTERGYRAVMTSPDHQSGTERCLEAYQLLGEPVDVLINLQGDEPFIADEQIRLLISAFDDPSVDLATLAQPFPPTATNEELANPNAVKLVRSTSTGYALYFSRSVIPYLRSVEGPWAKEHTFLKHIGLYAFRTHVLPTIQSLPASPLEESERLEQLRWLEAGLRIRVMLSDQESIGIDTPEDLKRLPL</sequence>
<keyword evidence="7" id="KW-1185">Reference proteome</keyword>
<dbReference type="RefSeq" id="WP_060936014.1">
    <property type="nucleotide sequence ID" value="NZ_KQ960465.1"/>
</dbReference>
<protein>
    <recommendedName>
        <fullName evidence="5">3-deoxy-manno-octulosonate cytidylyltransferase</fullName>
        <ecNumber evidence="5">2.7.7.38</ecNumber>
    </recommendedName>
    <alternativeName>
        <fullName evidence="5">CMP-2-keto-3-deoxyoctulosonic acid synthase</fullName>
        <shortName evidence="5">CKS</shortName>
        <shortName evidence="5">CMP-KDO synthase</shortName>
    </alternativeName>
</protein>
<dbReference type="GO" id="GO:0008690">
    <property type="term" value="F:3-deoxy-manno-octulosonate cytidylyltransferase activity"/>
    <property type="evidence" value="ECO:0007669"/>
    <property type="project" value="UniProtKB-UniRule"/>
</dbReference>
<dbReference type="FunFam" id="3.90.550.10:FF:000011">
    <property type="entry name" value="3-deoxy-manno-octulosonate cytidylyltransferase"/>
    <property type="match status" value="1"/>
</dbReference>
<dbReference type="NCBIfam" id="NF003950">
    <property type="entry name" value="PRK05450.1-3"/>
    <property type="match status" value="1"/>
</dbReference>
<evidence type="ECO:0000313" key="6">
    <source>
        <dbReference type="EMBL" id="KXB73540.1"/>
    </source>
</evidence>
<keyword evidence="5" id="KW-0963">Cytoplasm</keyword>
<dbReference type="STRING" id="322095.HMPREF3185_01962"/>
<dbReference type="Gene3D" id="3.90.550.10">
    <property type="entry name" value="Spore Coat Polysaccharide Biosynthesis Protein SpsA, Chain A"/>
    <property type="match status" value="1"/>
</dbReference>
<dbReference type="SUPFAM" id="SSF53448">
    <property type="entry name" value="Nucleotide-diphospho-sugar transferases"/>
    <property type="match status" value="1"/>
</dbReference>
<gene>
    <name evidence="5" type="primary">kdsB</name>
    <name evidence="6" type="ORF">HMPREF3185_01962</name>
</gene>
<evidence type="ECO:0000313" key="7">
    <source>
        <dbReference type="Proteomes" id="UP000070224"/>
    </source>
</evidence>
<dbReference type="EMBL" id="LSDK01000136">
    <property type="protein sequence ID" value="KXB73540.1"/>
    <property type="molecule type" value="Genomic_DNA"/>
</dbReference>
<comment type="caution">
    <text evidence="6">The sequence shown here is derived from an EMBL/GenBank/DDBJ whole genome shotgun (WGS) entry which is preliminary data.</text>
</comment>
<comment type="subcellular location">
    <subcellularLocation>
        <location evidence="5">Cytoplasm</location>
    </subcellularLocation>
    <subcellularLocation>
        <location evidence="1">Membrane</location>
    </subcellularLocation>
</comment>
<keyword evidence="4 5" id="KW-0448">Lipopolysaccharide biosynthesis</keyword>
<dbReference type="NCBIfam" id="NF003952">
    <property type="entry name" value="PRK05450.1-5"/>
    <property type="match status" value="1"/>
</dbReference>
<name>A0A134B0T6_9PORP</name>
<evidence type="ECO:0000256" key="5">
    <source>
        <dbReference type="HAMAP-Rule" id="MF_00057"/>
    </source>
</evidence>
<dbReference type="AlphaFoldDB" id="A0A134B0T6"/>
<dbReference type="EC" id="2.7.7.38" evidence="5"/>
<dbReference type="GO" id="GO:0009103">
    <property type="term" value="P:lipopolysaccharide biosynthetic process"/>
    <property type="evidence" value="ECO:0007669"/>
    <property type="project" value="UniProtKB-UniRule"/>
</dbReference>
<dbReference type="GO" id="GO:0033468">
    <property type="term" value="P:CMP-keto-3-deoxy-D-manno-octulosonic acid biosynthetic process"/>
    <property type="evidence" value="ECO:0007669"/>
    <property type="project" value="UniProtKB-UniRule"/>
</dbReference>
<dbReference type="GO" id="GO:0005829">
    <property type="term" value="C:cytosol"/>
    <property type="evidence" value="ECO:0007669"/>
    <property type="project" value="TreeGrafter"/>
</dbReference>
<dbReference type="HAMAP" id="MF_00057">
    <property type="entry name" value="KdsB"/>
    <property type="match status" value="1"/>
</dbReference>
<evidence type="ECO:0000256" key="2">
    <source>
        <dbReference type="ARBA" id="ARBA00022679"/>
    </source>
</evidence>